<proteinExistence type="predicted"/>
<comment type="caution">
    <text evidence="1">The sequence shown here is derived from an EMBL/GenBank/DDBJ whole genome shotgun (WGS) entry which is preliminary data.</text>
</comment>
<dbReference type="AlphaFoldDB" id="A0AAV4TVC6"/>
<evidence type="ECO:0000313" key="1">
    <source>
        <dbReference type="EMBL" id="GIY49021.1"/>
    </source>
</evidence>
<protein>
    <submittedName>
        <fullName evidence="1">Uncharacterized protein</fullName>
    </submittedName>
</protein>
<dbReference type="Proteomes" id="UP001054945">
    <property type="component" value="Unassembled WGS sequence"/>
</dbReference>
<gene>
    <name evidence="1" type="ORF">CEXT_489851</name>
</gene>
<evidence type="ECO:0000313" key="2">
    <source>
        <dbReference type="Proteomes" id="UP001054945"/>
    </source>
</evidence>
<dbReference type="EMBL" id="BPLR01011786">
    <property type="protein sequence ID" value="GIY49021.1"/>
    <property type="molecule type" value="Genomic_DNA"/>
</dbReference>
<organism evidence="1 2">
    <name type="scientific">Caerostris extrusa</name>
    <name type="common">Bark spider</name>
    <name type="synonym">Caerostris bankana</name>
    <dbReference type="NCBI Taxonomy" id="172846"/>
    <lineage>
        <taxon>Eukaryota</taxon>
        <taxon>Metazoa</taxon>
        <taxon>Ecdysozoa</taxon>
        <taxon>Arthropoda</taxon>
        <taxon>Chelicerata</taxon>
        <taxon>Arachnida</taxon>
        <taxon>Araneae</taxon>
        <taxon>Araneomorphae</taxon>
        <taxon>Entelegynae</taxon>
        <taxon>Araneoidea</taxon>
        <taxon>Araneidae</taxon>
        <taxon>Caerostris</taxon>
    </lineage>
</organism>
<reference evidence="1 2" key="1">
    <citation type="submission" date="2021-06" db="EMBL/GenBank/DDBJ databases">
        <title>Caerostris extrusa draft genome.</title>
        <authorList>
            <person name="Kono N."/>
            <person name="Arakawa K."/>
        </authorList>
    </citation>
    <scope>NUCLEOTIDE SEQUENCE [LARGE SCALE GENOMIC DNA]</scope>
</reference>
<keyword evidence="2" id="KW-1185">Reference proteome</keyword>
<sequence>MSKRIEVGIFAENVVLWNSGSSIQTIEADIYLTLKDASDFTEEHKLILILPNRKLLQKQMISSELVLHRRLWDIPSSIPPGTKTSTSNQIQFP</sequence>
<accession>A0AAV4TVC6</accession>
<name>A0AAV4TVC6_CAEEX</name>